<dbReference type="Proteomes" id="UP000463857">
    <property type="component" value="Chromosome"/>
</dbReference>
<dbReference type="Pfam" id="PF02771">
    <property type="entry name" value="Acyl-CoA_dh_N"/>
    <property type="match status" value="1"/>
</dbReference>
<feature type="domain" description="Acyl-CoA dehydrogenase/oxidase N-terminal" evidence="7">
    <location>
        <begin position="2"/>
        <end position="96"/>
    </location>
</feature>
<keyword evidence="3" id="KW-0285">Flavoprotein</keyword>
<gene>
    <name evidence="8" type="ORF">EK0264_06215</name>
</gene>
<evidence type="ECO:0000256" key="2">
    <source>
        <dbReference type="ARBA" id="ARBA00009347"/>
    </source>
</evidence>
<dbReference type="GO" id="GO:0050660">
    <property type="term" value="F:flavin adenine dinucleotide binding"/>
    <property type="evidence" value="ECO:0007669"/>
    <property type="project" value="InterPro"/>
</dbReference>
<dbReference type="InterPro" id="IPR036250">
    <property type="entry name" value="AcylCo_DH-like_C"/>
</dbReference>
<name>A0A7L4YM76_9ACTN</name>
<reference evidence="8 9" key="1">
    <citation type="journal article" date="2018" name="Int. J. Syst. Evol. Microbiol.">
        <title>Epidermidibacterium keratini gen. nov., sp. nov., a member of the family Sporichthyaceae, isolated from keratin epidermis.</title>
        <authorList>
            <person name="Lee D.G."/>
            <person name="Trujillo M.E."/>
            <person name="Kang S."/>
            <person name="Nam J.J."/>
            <person name="Kim Y.J."/>
        </authorList>
    </citation>
    <scope>NUCLEOTIDE SEQUENCE [LARGE SCALE GENOMIC DNA]</scope>
    <source>
        <strain evidence="8 9">EPI-7</strain>
    </source>
</reference>
<keyword evidence="5" id="KW-0560">Oxidoreductase</keyword>
<dbReference type="InterPro" id="IPR037069">
    <property type="entry name" value="AcylCoA_DH/ox_N_sf"/>
</dbReference>
<dbReference type="Gene3D" id="1.20.140.10">
    <property type="entry name" value="Butyryl-CoA Dehydrogenase, subunit A, domain 3"/>
    <property type="match status" value="1"/>
</dbReference>
<dbReference type="Gene3D" id="1.10.540.10">
    <property type="entry name" value="Acyl-CoA dehydrogenase/oxidase, N-terminal domain"/>
    <property type="match status" value="1"/>
</dbReference>
<evidence type="ECO:0000259" key="7">
    <source>
        <dbReference type="Pfam" id="PF02771"/>
    </source>
</evidence>
<evidence type="ECO:0000256" key="1">
    <source>
        <dbReference type="ARBA" id="ARBA00001974"/>
    </source>
</evidence>
<evidence type="ECO:0000256" key="5">
    <source>
        <dbReference type="ARBA" id="ARBA00023002"/>
    </source>
</evidence>
<dbReference type="InterPro" id="IPR009100">
    <property type="entry name" value="AcylCoA_DH/oxidase_NM_dom_sf"/>
</dbReference>
<comment type="similarity">
    <text evidence="2">Belongs to the acyl-CoA dehydrogenase family.</text>
</comment>
<dbReference type="GO" id="GO:0003995">
    <property type="term" value="F:acyl-CoA dehydrogenase activity"/>
    <property type="evidence" value="ECO:0007669"/>
    <property type="project" value="TreeGrafter"/>
</dbReference>
<organism evidence="8 9">
    <name type="scientific">Epidermidibacterium keratini</name>
    <dbReference type="NCBI Taxonomy" id="1891644"/>
    <lineage>
        <taxon>Bacteria</taxon>
        <taxon>Bacillati</taxon>
        <taxon>Actinomycetota</taxon>
        <taxon>Actinomycetes</taxon>
        <taxon>Sporichthyales</taxon>
        <taxon>Sporichthyaceae</taxon>
        <taxon>Epidermidibacterium</taxon>
    </lineage>
</organism>
<dbReference type="AlphaFoldDB" id="A0A7L4YM76"/>
<evidence type="ECO:0000259" key="6">
    <source>
        <dbReference type="Pfam" id="PF00441"/>
    </source>
</evidence>
<feature type="domain" description="Acyl-CoA dehydrogenase/oxidase C-terminal" evidence="6">
    <location>
        <begin position="185"/>
        <end position="319"/>
    </location>
</feature>
<comment type="cofactor">
    <cofactor evidence="1">
        <name>FAD</name>
        <dbReference type="ChEBI" id="CHEBI:57692"/>
    </cofactor>
</comment>
<protein>
    <submittedName>
        <fullName evidence="8">Acyl-CoA dehydrogenase</fullName>
    </submittedName>
</protein>
<evidence type="ECO:0000313" key="9">
    <source>
        <dbReference type="Proteomes" id="UP000463857"/>
    </source>
</evidence>
<dbReference type="KEGG" id="eke:EK0264_06215"/>
<evidence type="ECO:0000256" key="4">
    <source>
        <dbReference type="ARBA" id="ARBA00022827"/>
    </source>
</evidence>
<dbReference type="PANTHER" id="PTHR43884">
    <property type="entry name" value="ACYL-COA DEHYDROGENASE"/>
    <property type="match status" value="1"/>
</dbReference>
<keyword evidence="9" id="KW-1185">Reference proteome</keyword>
<dbReference type="Pfam" id="PF00441">
    <property type="entry name" value="Acyl-CoA_dh_1"/>
    <property type="match status" value="1"/>
</dbReference>
<dbReference type="SUPFAM" id="SSF47203">
    <property type="entry name" value="Acyl-CoA dehydrogenase C-terminal domain-like"/>
    <property type="match status" value="1"/>
</dbReference>
<dbReference type="SUPFAM" id="SSF56645">
    <property type="entry name" value="Acyl-CoA dehydrogenase NM domain-like"/>
    <property type="match status" value="1"/>
</dbReference>
<dbReference type="InterPro" id="IPR009075">
    <property type="entry name" value="AcylCo_DH/oxidase_C"/>
</dbReference>
<dbReference type="PANTHER" id="PTHR43884:SF20">
    <property type="entry name" value="ACYL-COA DEHYDROGENASE FADE28"/>
    <property type="match status" value="1"/>
</dbReference>
<dbReference type="InterPro" id="IPR013786">
    <property type="entry name" value="AcylCoA_DH/ox_N"/>
</dbReference>
<dbReference type="EMBL" id="CP047156">
    <property type="protein sequence ID" value="QHB99918.1"/>
    <property type="molecule type" value="Genomic_DNA"/>
</dbReference>
<sequence>MTTETSELRTTLRTMLANTCPPEEVVAAESHGWNERVWKTLREGGFHTIALPESAGGSGGTLTDACVVLQELGRASGSVPYAEHALVGGWLLTASGRDVPEDVAVVGCEAPDAIIVDETVNGVATRVPYGRAAEWIIVLAPEGDGARAALVPASATTIEPGRNLADEARDTIHFDAVPATETWDVDADALEQARLRTAFARSALIAGALERVLQLSVRYTGEREQFGRPIARFQAVQRHLVKIAEHAHLAKMAVDAAAFGDRDDLDRSSTAVAKIVASQSASAASGHAHQAHGAIGMTKEYELGQLSRRLWSWRDEGGTAQHWSRSLGALVAGAGKDEVWPLVSAGTALTSPPRDSADVA</sequence>
<accession>A0A7L4YM76</accession>
<proteinExistence type="inferred from homology"/>
<dbReference type="InParanoid" id="A0A7L4YM76"/>
<keyword evidence="4" id="KW-0274">FAD</keyword>
<evidence type="ECO:0000256" key="3">
    <source>
        <dbReference type="ARBA" id="ARBA00022630"/>
    </source>
</evidence>
<dbReference type="OrthoDB" id="2450120at2"/>
<evidence type="ECO:0000313" key="8">
    <source>
        <dbReference type="EMBL" id="QHB99918.1"/>
    </source>
</evidence>